<evidence type="ECO:0000256" key="3">
    <source>
        <dbReference type="SAM" id="MobiDB-lite"/>
    </source>
</evidence>
<dbReference type="PROSITE" id="PS50048">
    <property type="entry name" value="ZN2_CY6_FUNGAL_2"/>
    <property type="match status" value="1"/>
</dbReference>
<accession>A0AAJ8M334</accession>
<name>A0AAJ8M334_9TREE</name>
<dbReference type="SUPFAM" id="SSF57701">
    <property type="entry name" value="Zn2/Cys6 DNA-binding domain"/>
    <property type="match status" value="1"/>
</dbReference>
<protein>
    <recommendedName>
        <fullName evidence="4">Zn(2)-C6 fungal-type domain-containing protein</fullName>
    </recommendedName>
</protein>
<sequence length="990" mass="109982">MTEDKLEKSRRGYRACLHCRSRKAKCDLGNIDAPSSPPCSRCKRESRECMFAPSRRGGNNRKRPRMSSEDGHLKLEGESTGQYEPSTAQMPTSNVRHPLQTFPYPYPPPAHPRHPPLQSFSRLSPPPLLRHTPYYGHDSSSAHSSPTTDFPDQAASQGRRSALSKPQPYHPPSVEPSKSSPSPKCRRMQVIPPLRASDPSSIVVADMRNESDALQILALASGQAASREDDDIRVDEAKPHAIPQATRGTVPFEETTQSPVGRALSPRPEEKGAKGLSQFPLVKMGILTKKQMFSLVNLFFKCHHHFFPIIPSAIIPRTMEQLATFGQNEKYLLTAFVIIASRVDNDPGMRIIHDRSWAVMRKWISKVQCLGEPPTVGLVESLLLLAENLPRFPKDSLFNDPTDSGTIEEPHGSENRQAWQMIGLAVRSAYEIGLDKLGLQLIPESDRTLEVERATLAWVYCYLFDRHVSIRLGKGFWTRGGAVCFRGYSSSAQTGPAAALVNFPFLREIKDGDPGGESPQDDLGSLVQAYLELTMMMSNAHDVLYPNVARTRSLVAYGEYFKYIDEMARSLDGFKILWRHKKWRLFPLTDTVWVMFYYIQLYICAFSFQAHVERATIRGEEEYRILEQQYQAKGNTSKPARPSLSLFPRGAAQSPDARYIFQMCDAARELIHICVYNLYPGGALPYLPSRFLLWFTYGAIVLLKAIYSGAMLRADHKRTLDLIDGLCTCFAQCSDDDEFPAVRYGRQLEALRKKLAGLSNPSETQSPNGSQTFTLPKSQHQHAAKVTDSFTTDTGSPHSHTSIAPYEDNVASDSSQPMAWQTGNRNGKADTADGEPTADTTNWQLPTTHQYTQPITFPYPATPNTSMPLSSLGHAPVPHHHITVQTQPYVAPPHQQPFMEFGVAQSSNGLNVGMNDQQSNLGFVTLEDWFGFTQAGTVNGGGTQVHGHEAHGPDHIGDGDPMGLAGVGLDLQDFWMNVGPGEAQGGFPFR</sequence>
<evidence type="ECO:0000313" key="5">
    <source>
        <dbReference type="EMBL" id="WVN89282.1"/>
    </source>
</evidence>
<dbReference type="GO" id="GO:0000981">
    <property type="term" value="F:DNA-binding transcription factor activity, RNA polymerase II-specific"/>
    <property type="evidence" value="ECO:0007669"/>
    <property type="project" value="InterPro"/>
</dbReference>
<dbReference type="RefSeq" id="XP_066069982.1">
    <property type="nucleotide sequence ID" value="XM_066213885.1"/>
</dbReference>
<dbReference type="GO" id="GO:0005634">
    <property type="term" value="C:nucleus"/>
    <property type="evidence" value="ECO:0007669"/>
    <property type="project" value="TreeGrafter"/>
</dbReference>
<feature type="compositionally biased region" description="Basic and acidic residues" evidence="3">
    <location>
        <begin position="66"/>
        <end position="77"/>
    </location>
</feature>
<dbReference type="GO" id="GO:0008270">
    <property type="term" value="F:zinc ion binding"/>
    <property type="evidence" value="ECO:0007669"/>
    <property type="project" value="InterPro"/>
</dbReference>
<feature type="compositionally biased region" description="Polar residues" evidence="3">
    <location>
        <begin position="138"/>
        <end position="159"/>
    </location>
</feature>
<proteinExistence type="predicted"/>
<reference evidence="5" key="1">
    <citation type="submission" date="2016-06" db="EMBL/GenBank/DDBJ databases">
        <authorList>
            <person name="Cuomo C."/>
            <person name="Litvintseva A."/>
            <person name="Heitman J."/>
            <person name="Chen Y."/>
            <person name="Sun S."/>
            <person name="Springer D."/>
            <person name="Dromer F."/>
            <person name="Young S."/>
            <person name="Zeng Q."/>
            <person name="Chapman S."/>
            <person name="Gujja S."/>
            <person name="Saif S."/>
            <person name="Birren B."/>
        </authorList>
    </citation>
    <scope>NUCLEOTIDE SEQUENCE</scope>
    <source>
        <strain evidence="5">CBS 7841</strain>
    </source>
</reference>
<dbReference type="CDD" id="cd12148">
    <property type="entry name" value="fungal_TF_MHR"/>
    <property type="match status" value="1"/>
</dbReference>
<reference evidence="5" key="2">
    <citation type="journal article" date="2022" name="Elife">
        <title>Obligate sexual reproduction of a homothallic fungus closely related to the Cryptococcus pathogenic species complex.</title>
        <authorList>
            <person name="Passer A.R."/>
            <person name="Clancey S.A."/>
            <person name="Shea T."/>
            <person name="David-Palma M."/>
            <person name="Averette A.F."/>
            <person name="Boekhout T."/>
            <person name="Porcel B.M."/>
            <person name="Nowrousian M."/>
            <person name="Cuomo C.A."/>
            <person name="Sun S."/>
            <person name="Heitman J."/>
            <person name="Coelho M.A."/>
        </authorList>
    </citation>
    <scope>NUCLEOTIDE SEQUENCE</scope>
    <source>
        <strain evidence="5">CBS 7841</strain>
    </source>
</reference>
<keyword evidence="2" id="KW-0539">Nucleus</keyword>
<dbReference type="KEGG" id="cdep:91088713"/>
<feature type="domain" description="Zn(2)-C6 fungal-type" evidence="4">
    <location>
        <begin position="15"/>
        <end position="51"/>
    </location>
</feature>
<dbReference type="InterPro" id="IPR036864">
    <property type="entry name" value="Zn2-C6_fun-type_DNA-bd_sf"/>
</dbReference>
<dbReference type="PROSITE" id="PS00463">
    <property type="entry name" value="ZN2_CY6_FUNGAL_1"/>
    <property type="match status" value="1"/>
</dbReference>
<dbReference type="GeneID" id="91088713"/>
<dbReference type="SMART" id="SM00066">
    <property type="entry name" value="GAL4"/>
    <property type="match status" value="1"/>
</dbReference>
<dbReference type="Proteomes" id="UP000094043">
    <property type="component" value="Chromosome 5"/>
</dbReference>
<dbReference type="GO" id="GO:0003677">
    <property type="term" value="F:DNA binding"/>
    <property type="evidence" value="ECO:0007669"/>
    <property type="project" value="InterPro"/>
</dbReference>
<dbReference type="AlphaFoldDB" id="A0AAJ8M334"/>
<gene>
    <name evidence="5" type="ORF">L203_104503</name>
</gene>
<evidence type="ECO:0000256" key="2">
    <source>
        <dbReference type="ARBA" id="ARBA00023242"/>
    </source>
</evidence>
<dbReference type="EMBL" id="CP143788">
    <property type="protein sequence ID" value="WVN89282.1"/>
    <property type="molecule type" value="Genomic_DNA"/>
</dbReference>
<feature type="compositionally biased region" description="Polar residues" evidence="3">
    <location>
        <begin position="788"/>
        <end position="802"/>
    </location>
</feature>
<feature type="region of interest" description="Disordered" evidence="3">
    <location>
        <begin position="252"/>
        <end position="272"/>
    </location>
</feature>
<dbReference type="GO" id="GO:0006351">
    <property type="term" value="P:DNA-templated transcription"/>
    <property type="evidence" value="ECO:0007669"/>
    <property type="project" value="InterPro"/>
</dbReference>
<dbReference type="InterPro" id="IPR001138">
    <property type="entry name" value="Zn2Cys6_DnaBD"/>
</dbReference>
<keyword evidence="6" id="KW-1185">Reference proteome</keyword>
<keyword evidence="1" id="KW-0479">Metal-binding</keyword>
<dbReference type="PANTHER" id="PTHR31644:SF1">
    <property type="entry name" value="ZN(II)2CYS6 TRANSCRIPTION FACTOR (EUROFUNG)"/>
    <property type="match status" value="1"/>
</dbReference>
<dbReference type="PANTHER" id="PTHR31644">
    <property type="entry name" value="TRANSCRIPTIONAL ACTIVATOR ARO80-RELATED"/>
    <property type="match status" value="1"/>
</dbReference>
<feature type="compositionally biased region" description="Polar residues" evidence="3">
    <location>
        <begin position="811"/>
        <end position="825"/>
    </location>
</feature>
<evidence type="ECO:0000256" key="1">
    <source>
        <dbReference type="ARBA" id="ARBA00022723"/>
    </source>
</evidence>
<evidence type="ECO:0000259" key="4">
    <source>
        <dbReference type="PROSITE" id="PS50048"/>
    </source>
</evidence>
<dbReference type="SMART" id="SM00906">
    <property type="entry name" value="Fungal_trans"/>
    <property type="match status" value="1"/>
</dbReference>
<reference evidence="5" key="3">
    <citation type="submission" date="2024-01" db="EMBL/GenBank/DDBJ databases">
        <authorList>
            <person name="Coelho M.A."/>
            <person name="David-Palma M."/>
            <person name="Shea T."/>
            <person name="Sun S."/>
            <person name="Cuomo C.A."/>
            <person name="Heitman J."/>
        </authorList>
    </citation>
    <scope>NUCLEOTIDE SEQUENCE</scope>
    <source>
        <strain evidence="5">CBS 7841</strain>
    </source>
</reference>
<feature type="region of interest" description="Disordered" evidence="3">
    <location>
        <begin position="52"/>
        <end position="186"/>
    </location>
</feature>
<dbReference type="InterPro" id="IPR007219">
    <property type="entry name" value="XnlR_reg_dom"/>
</dbReference>
<evidence type="ECO:0000313" key="6">
    <source>
        <dbReference type="Proteomes" id="UP000094043"/>
    </source>
</evidence>
<dbReference type="InterPro" id="IPR052780">
    <property type="entry name" value="AAA_Catabolism_Regulators"/>
</dbReference>
<feature type="region of interest" description="Disordered" evidence="3">
    <location>
        <begin position="757"/>
        <end position="843"/>
    </location>
</feature>
<dbReference type="Gene3D" id="4.10.240.10">
    <property type="entry name" value="Zn(2)-C6 fungal-type DNA-binding domain"/>
    <property type="match status" value="1"/>
</dbReference>
<dbReference type="CDD" id="cd00067">
    <property type="entry name" value="GAL4"/>
    <property type="match status" value="1"/>
</dbReference>
<feature type="compositionally biased region" description="Polar residues" evidence="3">
    <location>
        <begin position="79"/>
        <end position="95"/>
    </location>
</feature>
<dbReference type="Pfam" id="PF00172">
    <property type="entry name" value="Zn_clus"/>
    <property type="match status" value="1"/>
</dbReference>
<organism evidence="5 6">
    <name type="scientific">Cryptococcus depauperatus CBS 7841</name>
    <dbReference type="NCBI Taxonomy" id="1295531"/>
    <lineage>
        <taxon>Eukaryota</taxon>
        <taxon>Fungi</taxon>
        <taxon>Dikarya</taxon>
        <taxon>Basidiomycota</taxon>
        <taxon>Agaricomycotina</taxon>
        <taxon>Tremellomycetes</taxon>
        <taxon>Tremellales</taxon>
        <taxon>Cryptococcaceae</taxon>
        <taxon>Cryptococcus</taxon>
    </lineage>
</organism>
<feature type="compositionally biased region" description="Polar residues" evidence="3">
    <location>
        <begin position="759"/>
        <end position="778"/>
    </location>
</feature>